<dbReference type="Proteomes" id="UP000215459">
    <property type="component" value="Unassembled WGS sequence"/>
</dbReference>
<dbReference type="Pfam" id="PF13535">
    <property type="entry name" value="ATP-grasp_4"/>
    <property type="match status" value="1"/>
</dbReference>
<keyword evidence="7" id="KW-1185">Reference proteome</keyword>
<sequence>MVRLLVVEQGEPNARSYIPKELNKMGYRITLLNELPVWKKEYYEKIILTRLRNWPYISQTMKAEHERDSFDGVFCYNEGALPITNRLAKLLKLPVISRHNSDAFRHKDRMRLVWESQGVNIPKYQILNKKIDVYALSQWQFPLILKPASQMGSNAVIKANNLEEATAKIDIPFRSDLYLDFEGEVYNLNEIYGIEPTVLAEEYIEGEEYSAEGLVIGGKYRLLGITKKYTLQDSQYFDETGHLFPWNRFDPSTWEKIQFQLQLAHEALGIENAMTHAEFKIHNGRPVMLELGARLAGDHIPVLIDQSLKIQTLKLAVDVSSGQLAVEDVDRVISSHNKKAITGIVFVSAPACSYGNKFKKVEIKDGHGVKILELKIYCSEGDQIQKPLTWGDTRLGHIIFTSEDEPSAQRDLERLQQHIHVIYE</sequence>
<dbReference type="Gene3D" id="3.30.470.20">
    <property type="entry name" value="ATP-grasp fold, B domain"/>
    <property type="match status" value="1"/>
</dbReference>
<comment type="caution">
    <text evidence="6">The sequence shown here is derived from an EMBL/GenBank/DDBJ whole genome shotgun (WGS) entry which is preliminary data.</text>
</comment>
<name>A0A235B982_9BACL</name>
<dbReference type="RefSeq" id="WP_094264189.1">
    <property type="nucleotide sequence ID" value="NZ_NOWF01000004.1"/>
</dbReference>
<evidence type="ECO:0000256" key="2">
    <source>
        <dbReference type="ARBA" id="ARBA00022741"/>
    </source>
</evidence>
<keyword evidence="2 4" id="KW-0547">Nucleotide-binding</keyword>
<proteinExistence type="predicted"/>
<protein>
    <recommendedName>
        <fullName evidence="5">ATP-grasp domain-containing protein</fullName>
    </recommendedName>
</protein>
<dbReference type="InterPro" id="IPR011761">
    <property type="entry name" value="ATP-grasp"/>
</dbReference>
<organism evidence="6 7">
    <name type="scientific">Paludifilum halophilum</name>
    <dbReference type="NCBI Taxonomy" id="1642702"/>
    <lineage>
        <taxon>Bacteria</taxon>
        <taxon>Bacillati</taxon>
        <taxon>Bacillota</taxon>
        <taxon>Bacilli</taxon>
        <taxon>Bacillales</taxon>
        <taxon>Thermoactinomycetaceae</taxon>
        <taxon>Paludifilum</taxon>
    </lineage>
</organism>
<keyword evidence="3 4" id="KW-0067">ATP-binding</keyword>
<evidence type="ECO:0000313" key="7">
    <source>
        <dbReference type="Proteomes" id="UP000215459"/>
    </source>
</evidence>
<dbReference type="Gene3D" id="3.40.50.20">
    <property type="match status" value="1"/>
</dbReference>
<accession>A0A235B982</accession>
<dbReference type="InterPro" id="IPR052032">
    <property type="entry name" value="ATP-dep_AA_Ligase"/>
</dbReference>
<reference evidence="6 7" key="1">
    <citation type="submission" date="2017-07" db="EMBL/GenBank/DDBJ databases">
        <title>The genome sequence of Paludifilum halophilum highlights mechanisms for microbial adaptation to high salt environemnts.</title>
        <authorList>
            <person name="Belbahri L."/>
        </authorList>
    </citation>
    <scope>NUCLEOTIDE SEQUENCE [LARGE SCALE GENOMIC DNA]</scope>
    <source>
        <strain evidence="6 7">DSM 102817</strain>
    </source>
</reference>
<keyword evidence="1" id="KW-0436">Ligase</keyword>
<evidence type="ECO:0000313" key="6">
    <source>
        <dbReference type="EMBL" id="OYD08155.1"/>
    </source>
</evidence>
<evidence type="ECO:0000256" key="1">
    <source>
        <dbReference type="ARBA" id="ARBA00022598"/>
    </source>
</evidence>
<dbReference type="SUPFAM" id="SSF56059">
    <property type="entry name" value="Glutathione synthetase ATP-binding domain-like"/>
    <property type="match status" value="1"/>
</dbReference>
<evidence type="ECO:0000256" key="3">
    <source>
        <dbReference type="ARBA" id="ARBA00022840"/>
    </source>
</evidence>
<dbReference type="GO" id="GO:0016874">
    <property type="term" value="F:ligase activity"/>
    <property type="evidence" value="ECO:0007669"/>
    <property type="project" value="UniProtKB-KW"/>
</dbReference>
<dbReference type="PANTHER" id="PTHR43585:SF2">
    <property type="entry name" value="ATP-GRASP ENZYME FSQD"/>
    <property type="match status" value="1"/>
</dbReference>
<gene>
    <name evidence="6" type="ORF">CHM34_08595</name>
</gene>
<dbReference type="EMBL" id="NOWF01000004">
    <property type="protein sequence ID" value="OYD08155.1"/>
    <property type="molecule type" value="Genomic_DNA"/>
</dbReference>
<dbReference type="OrthoDB" id="2210549at2"/>
<dbReference type="GO" id="GO:0046872">
    <property type="term" value="F:metal ion binding"/>
    <property type="evidence" value="ECO:0007669"/>
    <property type="project" value="InterPro"/>
</dbReference>
<evidence type="ECO:0000256" key="4">
    <source>
        <dbReference type="PROSITE-ProRule" id="PRU00409"/>
    </source>
</evidence>
<feature type="domain" description="ATP-grasp" evidence="5">
    <location>
        <begin position="111"/>
        <end position="321"/>
    </location>
</feature>
<dbReference type="PANTHER" id="PTHR43585">
    <property type="entry name" value="FUMIPYRROLE BIOSYNTHESIS PROTEIN C"/>
    <property type="match status" value="1"/>
</dbReference>
<evidence type="ECO:0000259" key="5">
    <source>
        <dbReference type="PROSITE" id="PS50975"/>
    </source>
</evidence>
<dbReference type="PROSITE" id="PS50975">
    <property type="entry name" value="ATP_GRASP"/>
    <property type="match status" value="1"/>
</dbReference>
<dbReference type="AlphaFoldDB" id="A0A235B982"/>
<dbReference type="GO" id="GO:0005524">
    <property type="term" value="F:ATP binding"/>
    <property type="evidence" value="ECO:0007669"/>
    <property type="project" value="UniProtKB-UniRule"/>
</dbReference>